<dbReference type="EMBL" id="BRPK01000011">
    <property type="protein sequence ID" value="GLB42070.1"/>
    <property type="molecule type" value="Genomic_DNA"/>
</dbReference>
<evidence type="ECO:0000256" key="2">
    <source>
        <dbReference type="ARBA" id="ARBA00011984"/>
    </source>
</evidence>
<keyword evidence="3" id="KW-0378">Hydrolase</keyword>
<accession>A0A9P3US58</accession>
<dbReference type="AlphaFoldDB" id="A0A9P3US58"/>
<evidence type="ECO:0000256" key="3">
    <source>
        <dbReference type="ARBA" id="ARBA00022801"/>
    </source>
</evidence>
<dbReference type="GO" id="GO:0005525">
    <property type="term" value="F:GTP binding"/>
    <property type="evidence" value="ECO:0007669"/>
    <property type="project" value="InterPro"/>
</dbReference>
<proteinExistence type="inferred from homology"/>
<dbReference type="Proteomes" id="UP001063166">
    <property type="component" value="Unassembled WGS sequence"/>
</dbReference>
<dbReference type="PANTHER" id="PTHR45704">
    <property type="entry name" value="RAS-LIKE FAMILY MEMBER 11"/>
    <property type="match status" value="1"/>
</dbReference>
<evidence type="ECO:0000256" key="4">
    <source>
        <dbReference type="ARBA" id="ARBA00048098"/>
    </source>
</evidence>
<comment type="similarity">
    <text evidence="1">Belongs to the small GTPase superfamily. Ras family.</text>
</comment>
<dbReference type="EC" id="3.6.5.2" evidence="2"/>
<dbReference type="SMART" id="SM00174">
    <property type="entry name" value="RHO"/>
    <property type="match status" value="1"/>
</dbReference>
<name>A0A9P3US58_LYOSH</name>
<dbReference type="GO" id="GO:0003925">
    <property type="term" value="F:G protein activity"/>
    <property type="evidence" value="ECO:0007669"/>
    <property type="project" value="UniProtKB-EC"/>
</dbReference>
<dbReference type="OrthoDB" id="3051117at2759"/>
<protein>
    <recommendedName>
        <fullName evidence="2">small monomeric GTPase</fullName>
        <ecNumber evidence="2">3.6.5.2</ecNumber>
    </recommendedName>
</protein>
<dbReference type="SMART" id="SM00173">
    <property type="entry name" value="RAS"/>
    <property type="match status" value="1"/>
</dbReference>
<dbReference type="SUPFAM" id="SSF52540">
    <property type="entry name" value="P-loop containing nucleoside triphosphate hydrolases"/>
    <property type="match status" value="1"/>
</dbReference>
<gene>
    <name evidence="5" type="primary">RAP2C</name>
    <name evidence="5" type="ORF">LshimejAT787_1100850</name>
</gene>
<reference evidence="5" key="1">
    <citation type="submission" date="2022-07" db="EMBL/GenBank/DDBJ databases">
        <title>The genome of Lyophyllum shimeji provides insight into the initial evolution of ectomycorrhizal fungal genome.</title>
        <authorList>
            <person name="Kobayashi Y."/>
            <person name="Shibata T."/>
            <person name="Hirakawa H."/>
            <person name="Shigenobu S."/>
            <person name="Nishiyama T."/>
            <person name="Yamada A."/>
            <person name="Hasebe M."/>
            <person name="Kawaguchi M."/>
        </authorList>
    </citation>
    <scope>NUCLEOTIDE SEQUENCE</scope>
    <source>
        <strain evidence="5">AT787</strain>
    </source>
</reference>
<keyword evidence="6" id="KW-1185">Reference proteome</keyword>
<evidence type="ECO:0000256" key="1">
    <source>
        <dbReference type="ARBA" id="ARBA00008344"/>
    </source>
</evidence>
<comment type="catalytic activity">
    <reaction evidence="4">
        <text>GTP + H2O = GDP + phosphate + H(+)</text>
        <dbReference type="Rhea" id="RHEA:19669"/>
        <dbReference type="ChEBI" id="CHEBI:15377"/>
        <dbReference type="ChEBI" id="CHEBI:15378"/>
        <dbReference type="ChEBI" id="CHEBI:37565"/>
        <dbReference type="ChEBI" id="CHEBI:43474"/>
        <dbReference type="ChEBI" id="CHEBI:58189"/>
        <dbReference type="EC" id="3.6.5.2"/>
    </reaction>
</comment>
<dbReference type="PROSITE" id="PS51421">
    <property type="entry name" value="RAS"/>
    <property type="match status" value="1"/>
</dbReference>
<dbReference type="Gene3D" id="3.40.50.300">
    <property type="entry name" value="P-loop containing nucleotide triphosphate hydrolases"/>
    <property type="match status" value="1"/>
</dbReference>
<dbReference type="PROSITE" id="PS51419">
    <property type="entry name" value="RAB"/>
    <property type="match status" value="1"/>
</dbReference>
<organism evidence="5 6">
    <name type="scientific">Lyophyllum shimeji</name>
    <name type="common">Hon-shimeji</name>
    <name type="synonym">Tricholoma shimeji</name>
    <dbReference type="NCBI Taxonomy" id="47721"/>
    <lineage>
        <taxon>Eukaryota</taxon>
        <taxon>Fungi</taxon>
        <taxon>Dikarya</taxon>
        <taxon>Basidiomycota</taxon>
        <taxon>Agaricomycotina</taxon>
        <taxon>Agaricomycetes</taxon>
        <taxon>Agaricomycetidae</taxon>
        <taxon>Agaricales</taxon>
        <taxon>Tricholomatineae</taxon>
        <taxon>Lyophyllaceae</taxon>
        <taxon>Lyophyllum</taxon>
    </lineage>
</organism>
<dbReference type="InterPro" id="IPR027417">
    <property type="entry name" value="P-loop_NTPase"/>
</dbReference>
<evidence type="ECO:0000313" key="5">
    <source>
        <dbReference type="EMBL" id="GLB42070.1"/>
    </source>
</evidence>
<dbReference type="Pfam" id="PF00071">
    <property type="entry name" value="Ras"/>
    <property type="match status" value="1"/>
</dbReference>
<comment type="caution">
    <text evidence="5">The sequence shown here is derived from an EMBL/GenBank/DDBJ whole genome shotgun (WGS) entry which is preliminary data.</text>
</comment>
<dbReference type="InterPro" id="IPR001806">
    <property type="entry name" value="Small_GTPase"/>
</dbReference>
<evidence type="ECO:0000313" key="6">
    <source>
        <dbReference type="Proteomes" id="UP001063166"/>
    </source>
</evidence>
<dbReference type="SMART" id="SM00175">
    <property type="entry name" value="RAB"/>
    <property type="match status" value="1"/>
</dbReference>
<sequence length="170" mass="18980">MYRPVQLAHCLLKHRTEVPSQFLLVGDGGVGKSSLVDRLHRVDTVLLDSWSSQGSSQAIDGIIRAGQAFILVYSVVERHSFEDTVNYCKKIRQVTQDSRAICALVGNKRDLSHEREVFSSEGRALARELDCDFFETSAKTGENLELVVQTLVQRLRSTQKQTEIGQDSSA</sequence>
<dbReference type="InterPro" id="IPR051065">
    <property type="entry name" value="Ras-related_GTPase"/>
</dbReference>